<keyword evidence="5 9" id="KW-0812">Transmembrane</keyword>
<feature type="region of interest" description="Disordered" evidence="8">
    <location>
        <begin position="360"/>
        <end position="415"/>
    </location>
</feature>
<evidence type="ECO:0000256" key="9">
    <source>
        <dbReference type="SAM" id="Phobius"/>
    </source>
</evidence>
<comment type="similarity">
    <text evidence="2">Belongs to the autoinducer-2 exporter (AI-2E) (TC 2.A.86) family.</text>
</comment>
<sequence length="415" mass="43006">MSNPDEGRSRAAVIGDGIEWVSRWSFRWVGIALGAVLVGLIVKFAWSIILPVALALIITSVLAPLAGFFERRLRFPTALSAGAALLTAIGAIVGTAFALAPSIGGQTSDIASDTLKGIERVQKWVQESDIVSKAQIDTALQAIQDRLASSSGDIANGVLVATGAVTSAVITLIVSLILTFLFLKDGRKFIPWASGIAGDRVGRHLTEVLSRAWATLGGFIRTQALVSFIDAVFIGIGLVLVGVPLAIPLAVLTFFGGFIPIVGAFVVGAVAVLVALVSVGWNGALIVLLVILAVQQLEGNVLSPWLQSKSMNLHAAVVLLSVALGSTLFGIIGAFLAVPVVAVTAVVLRYLNEQASVAVGSPSSPDQRIEISTGEGAALEVDDDTTAETTDETAGETAGAPARSKPGLFSRLRKS</sequence>
<dbReference type="Proteomes" id="UP000540656">
    <property type="component" value="Unassembled WGS sequence"/>
</dbReference>
<evidence type="ECO:0000256" key="8">
    <source>
        <dbReference type="SAM" id="MobiDB-lite"/>
    </source>
</evidence>
<name>A0A7Y9UVU8_9ACTN</name>
<feature type="transmembrane region" description="Helical" evidence="9">
    <location>
        <begin position="24"/>
        <end position="42"/>
    </location>
</feature>
<evidence type="ECO:0000256" key="7">
    <source>
        <dbReference type="ARBA" id="ARBA00023136"/>
    </source>
</evidence>
<proteinExistence type="inferred from homology"/>
<comment type="subcellular location">
    <subcellularLocation>
        <location evidence="1">Cell membrane</location>
        <topology evidence="1">Multi-pass membrane protein</topology>
    </subcellularLocation>
</comment>
<feature type="transmembrane region" description="Helical" evidence="9">
    <location>
        <begin position="158"/>
        <end position="183"/>
    </location>
</feature>
<evidence type="ECO:0000256" key="6">
    <source>
        <dbReference type="ARBA" id="ARBA00022989"/>
    </source>
</evidence>
<keyword evidence="11" id="KW-1185">Reference proteome</keyword>
<evidence type="ECO:0000256" key="4">
    <source>
        <dbReference type="ARBA" id="ARBA00022475"/>
    </source>
</evidence>
<comment type="caution">
    <text evidence="10">The sequence shown here is derived from an EMBL/GenBank/DDBJ whole genome shotgun (WGS) entry which is preliminary data.</text>
</comment>
<dbReference type="AlphaFoldDB" id="A0A7Y9UVU8"/>
<protein>
    <submittedName>
        <fullName evidence="10">Putative PurR-regulated permease PerM</fullName>
    </submittedName>
</protein>
<evidence type="ECO:0000256" key="5">
    <source>
        <dbReference type="ARBA" id="ARBA00022692"/>
    </source>
</evidence>
<dbReference type="GO" id="GO:0055085">
    <property type="term" value="P:transmembrane transport"/>
    <property type="evidence" value="ECO:0007669"/>
    <property type="project" value="TreeGrafter"/>
</dbReference>
<keyword evidence="7 9" id="KW-0472">Membrane</keyword>
<dbReference type="EMBL" id="JACCAA010000001">
    <property type="protein sequence ID" value="NYG59070.1"/>
    <property type="molecule type" value="Genomic_DNA"/>
</dbReference>
<evidence type="ECO:0000256" key="1">
    <source>
        <dbReference type="ARBA" id="ARBA00004651"/>
    </source>
</evidence>
<dbReference type="PANTHER" id="PTHR21716">
    <property type="entry name" value="TRANSMEMBRANE PROTEIN"/>
    <property type="match status" value="1"/>
</dbReference>
<dbReference type="RefSeq" id="WP_179502161.1">
    <property type="nucleotide sequence ID" value="NZ_JACCAA010000001.1"/>
</dbReference>
<keyword evidence="4" id="KW-1003">Cell membrane</keyword>
<feature type="transmembrane region" description="Helical" evidence="9">
    <location>
        <begin position="81"/>
        <end position="100"/>
    </location>
</feature>
<evidence type="ECO:0000313" key="10">
    <source>
        <dbReference type="EMBL" id="NYG59070.1"/>
    </source>
</evidence>
<feature type="transmembrane region" description="Helical" evidence="9">
    <location>
        <begin position="315"/>
        <end position="348"/>
    </location>
</feature>
<dbReference type="Pfam" id="PF01594">
    <property type="entry name" value="AI-2E_transport"/>
    <property type="match status" value="1"/>
</dbReference>
<dbReference type="InterPro" id="IPR002549">
    <property type="entry name" value="AI-2E-like"/>
</dbReference>
<feature type="transmembrane region" description="Helical" evidence="9">
    <location>
        <begin position="231"/>
        <end position="255"/>
    </location>
</feature>
<reference evidence="10 11" key="1">
    <citation type="submission" date="2020-07" db="EMBL/GenBank/DDBJ databases">
        <title>Sequencing the genomes of 1000 actinobacteria strains.</title>
        <authorList>
            <person name="Klenk H.-P."/>
        </authorList>
    </citation>
    <scope>NUCLEOTIDE SEQUENCE [LARGE SCALE GENOMIC DNA]</scope>
    <source>
        <strain evidence="10 11">DSM 23819</strain>
    </source>
</reference>
<evidence type="ECO:0000313" key="11">
    <source>
        <dbReference type="Proteomes" id="UP000540656"/>
    </source>
</evidence>
<feature type="transmembrane region" description="Helical" evidence="9">
    <location>
        <begin position="48"/>
        <end position="69"/>
    </location>
</feature>
<keyword evidence="3" id="KW-0813">Transport</keyword>
<feature type="transmembrane region" description="Helical" evidence="9">
    <location>
        <begin position="261"/>
        <end position="294"/>
    </location>
</feature>
<accession>A0A7Y9UVU8</accession>
<dbReference type="PANTHER" id="PTHR21716:SF53">
    <property type="entry name" value="PERMEASE PERM-RELATED"/>
    <property type="match status" value="1"/>
</dbReference>
<dbReference type="GO" id="GO:0005886">
    <property type="term" value="C:plasma membrane"/>
    <property type="evidence" value="ECO:0007669"/>
    <property type="project" value="UniProtKB-SubCell"/>
</dbReference>
<evidence type="ECO:0000256" key="2">
    <source>
        <dbReference type="ARBA" id="ARBA00009773"/>
    </source>
</evidence>
<feature type="compositionally biased region" description="Acidic residues" evidence="8">
    <location>
        <begin position="380"/>
        <end position="394"/>
    </location>
</feature>
<keyword evidence="6 9" id="KW-1133">Transmembrane helix</keyword>
<organism evidence="10 11">
    <name type="scientific">Nocardioides daedukensis</name>
    <dbReference type="NCBI Taxonomy" id="634462"/>
    <lineage>
        <taxon>Bacteria</taxon>
        <taxon>Bacillati</taxon>
        <taxon>Actinomycetota</taxon>
        <taxon>Actinomycetes</taxon>
        <taxon>Propionibacteriales</taxon>
        <taxon>Nocardioidaceae</taxon>
        <taxon>Nocardioides</taxon>
    </lineage>
</organism>
<gene>
    <name evidence="10" type="ORF">BJ980_001993</name>
</gene>
<evidence type="ECO:0000256" key="3">
    <source>
        <dbReference type="ARBA" id="ARBA00022448"/>
    </source>
</evidence>